<keyword evidence="4" id="KW-1185">Reference proteome</keyword>
<proteinExistence type="predicted"/>
<sequence>MRLQDAWFAVATAFTFAQADRGPYFQSSRFEHGDFGQWPTEFYRSTGLMGPILNYVEFNPQCKDGQYTLISPRGMAVRDPGPMIIDQDGHLVWTKQYGQTYNVNVYTYKGQDYLTFWVGNDGIVGHGDGTYYMLDSAYQEAYMVRGANGLPADLHEFHITGDETAIFTVYDIIPADLRSAGGPEKGWVWDGTFQEVDIETGQLLFQWRASEHFNFTDGYRGREGNGDSEDRPWDFFHINSVDKDAKGNFLVSSRYMSCLTYIDGRTGEIIWRLGGKHNDFQDLSHGAATNFTWQHHARFRENGTAITVFDNASRGEGAPRLTSRGLYLDIDTAQMTVQVRHEYWNPHPISSQSQGSVQILDSGNVLVGYGFNAAWTEYSIDGDVLCHVHFGPESAFGAGNIISYRVFKHAWTGLPRTNPDIALYGYEAAVSWNGATEVATWVLQGSDTPRDDNESDNGSGPVSDDESIAFLSAVPKSGFETTIPIPAHTTQDYLRVLGLNATGHILGATAWLRWDPASEEVLIGPGDSDDDASPIDVRALLFFAVGFFSAVVLAVCAWFVRRRFAARAAGRAADQERRGWKPIDDFNGDERDLSDGEVEGVEFSLLGNQRLTSHSASRRDLDDDD</sequence>
<evidence type="ECO:0008006" key="5">
    <source>
        <dbReference type="Google" id="ProtNLM"/>
    </source>
</evidence>
<dbReference type="InterPro" id="IPR039535">
    <property type="entry name" value="ASST-like"/>
</dbReference>
<keyword evidence="2" id="KW-1133">Transmembrane helix</keyword>
<dbReference type="Proteomes" id="UP000215305">
    <property type="component" value="Unassembled WGS sequence"/>
</dbReference>
<evidence type="ECO:0000256" key="1">
    <source>
        <dbReference type="SAM" id="MobiDB-lite"/>
    </source>
</evidence>
<dbReference type="InterPro" id="IPR053143">
    <property type="entry name" value="Arylsulfate_ST"/>
</dbReference>
<dbReference type="SUPFAM" id="SSF50998">
    <property type="entry name" value="Quinoprotein alcohol dehydrogenase-like"/>
    <property type="match status" value="1"/>
</dbReference>
<dbReference type="PANTHER" id="PTHR35340">
    <property type="entry name" value="PQQ ENZYME REPEAT PROTEIN-RELATED"/>
    <property type="match status" value="1"/>
</dbReference>
<dbReference type="RefSeq" id="XP_026614951.1">
    <property type="nucleotide sequence ID" value="XM_026755409.1"/>
</dbReference>
<keyword evidence="2" id="KW-0812">Transmembrane</keyword>
<evidence type="ECO:0000256" key="2">
    <source>
        <dbReference type="SAM" id="Phobius"/>
    </source>
</evidence>
<reference evidence="3" key="1">
    <citation type="submission" date="2018-08" db="EMBL/GenBank/DDBJ databases">
        <title>Draft genome sequence of azole-resistant Aspergillus thermomutatus (Neosartorya pseudofischeri) strain HMR AF 39, isolated from a human nasal aspirate.</title>
        <authorList>
            <person name="Parent-Michaud M."/>
            <person name="Dufresne P.J."/>
            <person name="Fournier E."/>
            <person name="Martineau C."/>
            <person name="Moreira S."/>
            <person name="Perkins V."/>
            <person name="De Repentigny L."/>
            <person name="Dufresne S.F."/>
        </authorList>
    </citation>
    <scope>NUCLEOTIDE SEQUENCE [LARGE SCALE GENOMIC DNA]</scope>
    <source>
        <strain evidence="3">HMR AF 39</strain>
    </source>
</reference>
<keyword evidence="2" id="KW-0472">Membrane</keyword>
<dbReference type="InterPro" id="IPR011047">
    <property type="entry name" value="Quinoprotein_ADH-like_sf"/>
</dbReference>
<dbReference type="Pfam" id="PF14269">
    <property type="entry name" value="Arylsulfotran_2"/>
    <property type="match status" value="1"/>
</dbReference>
<dbReference type="AlphaFoldDB" id="A0A397H2B7"/>
<gene>
    <name evidence="3" type="ORF">CDV56_101790</name>
</gene>
<feature type="region of interest" description="Disordered" evidence="1">
    <location>
        <begin position="445"/>
        <end position="464"/>
    </location>
</feature>
<dbReference type="PANTHER" id="PTHR35340:SF5">
    <property type="entry name" value="ASST-DOMAIN-CONTAINING PROTEIN"/>
    <property type="match status" value="1"/>
</dbReference>
<protein>
    <recommendedName>
        <fullName evidence="5">ASST-domain-containing protein</fullName>
    </recommendedName>
</protein>
<evidence type="ECO:0000313" key="4">
    <source>
        <dbReference type="Proteomes" id="UP000215305"/>
    </source>
</evidence>
<dbReference type="STRING" id="41047.A0A397H2B7"/>
<dbReference type="GeneID" id="38123764"/>
<dbReference type="OrthoDB" id="5427350at2759"/>
<comment type="caution">
    <text evidence="3">The sequence shown here is derived from an EMBL/GenBank/DDBJ whole genome shotgun (WGS) entry which is preliminary data.</text>
</comment>
<feature type="transmembrane region" description="Helical" evidence="2">
    <location>
        <begin position="539"/>
        <end position="560"/>
    </location>
</feature>
<name>A0A397H2B7_ASPTH</name>
<evidence type="ECO:0000313" key="3">
    <source>
        <dbReference type="EMBL" id="RHZ57221.1"/>
    </source>
</evidence>
<organism evidence="3 4">
    <name type="scientific">Aspergillus thermomutatus</name>
    <name type="common">Neosartorya pseudofischeri</name>
    <dbReference type="NCBI Taxonomy" id="41047"/>
    <lineage>
        <taxon>Eukaryota</taxon>
        <taxon>Fungi</taxon>
        <taxon>Dikarya</taxon>
        <taxon>Ascomycota</taxon>
        <taxon>Pezizomycotina</taxon>
        <taxon>Eurotiomycetes</taxon>
        <taxon>Eurotiomycetidae</taxon>
        <taxon>Eurotiales</taxon>
        <taxon>Aspergillaceae</taxon>
        <taxon>Aspergillus</taxon>
        <taxon>Aspergillus subgen. Fumigati</taxon>
    </lineage>
</organism>
<dbReference type="EMBL" id="NKHU02000081">
    <property type="protein sequence ID" value="RHZ57221.1"/>
    <property type="molecule type" value="Genomic_DNA"/>
</dbReference>
<accession>A0A397H2B7</accession>
<dbReference type="VEuPathDB" id="FungiDB:CDV56_101790"/>